<organism evidence="2 3">
    <name type="scientific">Rotaria sordida</name>
    <dbReference type="NCBI Taxonomy" id="392033"/>
    <lineage>
        <taxon>Eukaryota</taxon>
        <taxon>Metazoa</taxon>
        <taxon>Spiralia</taxon>
        <taxon>Gnathifera</taxon>
        <taxon>Rotifera</taxon>
        <taxon>Eurotatoria</taxon>
        <taxon>Bdelloidea</taxon>
        <taxon>Philodinida</taxon>
        <taxon>Philodinidae</taxon>
        <taxon>Rotaria</taxon>
    </lineage>
</organism>
<dbReference type="Proteomes" id="UP000663864">
    <property type="component" value="Unassembled WGS sequence"/>
</dbReference>
<protein>
    <recommendedName>
        <fullName evidence="4">Secreted protein</fullName>
    </recommendedName>
</protein>
<dbReference type="EMBL" id="CAJNOT010001114">
    <property type="protein sequence ID" value="CAF1147414.1"/>
    <property type="molecule type" value="Genomic_DNA"/>
</dbReference>
<feature type="non-terminal residue" evidence="2">
    <location>
        <position position="141"/>
    </location>
</feature>
<feature type="signal peptide" evidence="1">
    <location>
        <begin position="1"/>
        <end position="19"/>
    </location>
</feature>
<accession>A0A814SJT0</accession>
<evidence type="ECO:0000313" key="2">
    <source>
        <dbReference type="EMBL" id="CAF1147414.1"/>
    </source>
</evidence>
<evidence type="ECO:0000313" key="3">
    <source>
        <dbReference type="Proteomes" id="UP000663864"/>
    </source>
</evidence>
<name>A0A814SJT0_9BILA</name>
<feature type="chain" id="PRO_5032931636" description="Secreted protein" evidence="1">
    <location>
        <begin position="20"/>
        <end position="141"/>
    </location>
</feature>
<dbReference type="AlphaFoldDB" id="A0A814SJT0"/>
<proteinExistence type="predicted"/>
<evidence type="ECO:0000256" key="1">
    <source>
        <dbReference type="SAM" id="SignalP"/>
    </source>
</evidence>
<reference evidence="2" key="1">
    <citation type="submission" date="2021-02" db="EMBL/GenBank/DDBJ databases">
        <authorList>
            <person name="Nowell W R."/>
        </authorList>
    </citation>
    <scope>NUCLEOTIDE SEQUENCE</scope>
</reference>
<keyword evidence="1" id="KW-0732">Signal</keyword>
<evidence type="ECO:0008006" key="4">
    <source>
        <dbReference type="Google" id="ProtNLM"/>
    </source>
</evidence>
<gene>
    <name evidence="2" type="ORF">ZHD862_LOCUS19975</name>
</gene>
<sequence>MRLIIQLTLVYCICAAASATVHESYDEIYQRVGQYLKNSQQAGRSNLLTLENSNTIGLGYDPLHGSPVCYTGACQMSGFRQPVFKLNYIQIPEGSCTSKLIPEHVSLHCITSTEIQAGTEVIDTLYRLMKTTTNGLEIGVG</sequence>
<comment type="caution">
    <text evidence="2">The sequence shown here is derived from an EMBL/GenBank/DDBJ whole genome shotgun (WGS) entry which is preliminary data.</text>
</comment>